<keyword evidence="6" id="KW-1185">Reference proteome</keyword>
<evidence type="ECO:0000313" key="5">
    <source>
        <dbReference type="EMBL" id="RWS20470.1"/>
    </source>
</evidence>
<dbReference type="Pfam" id="PF03221">
    <property type="entry name" value="HTH_Tnp_Tc5"/>
    <property type="match status" value="1"/>
</dbReference>
<feature type="compositionally biased region" description="Polar residues" evidence="3">
    <location>
        <begin position="111"/>
        <end position="120"/>
    </location>
</feature>
<dbReference type="PROSITE" id="PS51253">
    <property type="entry name" value="HTH_CENPB"/>
    <property type="match status" value="1"/>
</dbReference>
<name>A0A443RYT1_9ACAR</name>
<proteinExistence type="predicted"/>
<dbReference type="GO" id="GO:0005634">
    <property type="term" value="C:nucleus"/>
    <property type="evidence" value="ECO:0007669"/>
    <property type="project" value="UniProtKB-SubCell"/>
</dbReference>
<dbReference type="STRING" id="299467.A0A443RYT1"/>
<gene>
    <name evidence="5" type="ORF">B4U80_04390</name>
</gene>
<evidence type="ECO:0000256" key="1">
    <source>
        <dbReference type="ARBA" id="ARBA00004123"/>
    </source>
</evidence>
<reference evidence="5 6" key="1">
    <citation type="journal article" date="2018" name="Gigascience">
        <title>Genomes of trombidid mites reveal novel predicted allergens and laterally-transferred genes associated with secondary metabolism.</title>
        <authorList>
            <person name="Dong X."/>
            <person name="Chaisiri K."/>
            <person name="Xia D."/>
            <person name="Armstrong S.D."/>
            <person name="Fang Y."/>
            <person name="Donnelly M.J."/>
            <person name="Kadowaki T."/>
            <person name="McGarry J.W."/>
            <person name="Darby A.C."/>
            <person name="Makepeace B.L."/>
        </authorList>
    </citation>
    <scope>NUCLEOTIDE SEQUENCE [LARGE SCALE GENOMIC DNA]</scope>
    <source>
        <strain evidence="5">UoL-UT</strain>
    </source>
</reference>
<dbReference type="SUPFAM" id="SSF46689">
    <property type="entry name" value="Homeodomain-like"/>
    <property type="match status" value="1"/>
</dbReference>
<dbReference type="Gene3D" id="1.10.10.60">
    <property type="entry name" value="Homeodomain-like"/>
    <property type="match status" value="1"/>
</dbReference>
<organism evidence="5 6">
    <name type="scientific">Leptotrombidium deliense</name>
    <dbReference type="NCBI Taxonomy" id="299467"/>
    <lineage>
        <taxon>Eukaryota</taxon>
        <taxon>Metazoa</taxon>
        <taxon>Ecdysozoa</taxon>
        <taxon>Arthropoda</taxon>
        <taxon>Chelicerata</taxon>
        <taxon>Arachnida</taxon>
        <taxon>Acari</taxon>
        <taxon>Acariformes</taxon>
        <taxon>Trombidiformes</taxon>
        <taxon>Prostigmata</taxon>
        <taxon>Anystina</taxon>
        <taxon>Parasitengona</taxon>
        <taxon>Trombiculoidea</taxon>
        <taxon>Trombiculidae</taxon>
        <taxon>Leptotrombidium</taxon>
    </lineage>
</organism>
<dbReference type="Proteomes" id="UP000288716">
    <property type="component" value="Unassembled WGS sequence"/>
</dbReference>
<protein>
    <submittedName>
        <fullName evidence="5">Pogo transposable element with KRAB domain-like protein</fullName>
    </submittedName>
</protein>
<sequence>MDALLVYSSSSEDDNDSLLESSILLRRHEYDMSDDENENILNLPDAEVVCLNEEDDDDVQIMEPAVIVLQSTENINFESSQSTQESSYDSPGSSNHDSDQRSQENREEQRGSIQKIRQSYTIGTKLQKEGEVAIRRRRVVRSDKNSSKPMLPETEKKLFQWFNEQRDKGLGIHRREIRFQAIKINNELQERPAFSASNGWIDRFLNRHGLCMRTATSVGQKVPINAKELAMNFLQYIKNYNEKHSNCDIIYANMDEVPVWFDMPGNRTYNKKGARIVPLKTTGNEKLRFTVILAAMSDGRKCKPMIIFKGLKNVPRCSFPADVVISVAEKGSTNKEKMNEWNRKVWKYRPSA</sequence>
<dbReference type="GO" id="GO:0003677">
    <property type="term" value="F:DNA binding"/>
    <property type="evidence" value="ECO:0007669"/>
    <property type="project" value="UniProtKB-KW"/>
</dbReference>
<dbReference type="InterPro" id="IPR006600">
    <property type="entry name" value="HTH_CenpB_DNA-bd_dom"/>
</dbReference>
<comment type="caution">
    <text evidence="5">The sequence shown here is derived from an EMBL/GenBank/DDBJ whole genome shotgun (WGS) entry which is preliminary data.</text>
</comment>
<feature type="compositionally biased region" description="Low complexity" evidence="3">
    <location>
        <begin position="78"/>
        <end position="87"/>
    </location>
</feature>
<dbReference type="PANTHER" id="PTHR19303">
    <property type="entry name" value="TRANSPOSON"/>
    <property type="match status" value="1"/>
</dbReference>
<feature type="non-terminal residue" evidence="5">
    <location>
        <position position="352"/>
    </location>
</feature>
<dbReference type="EMBL" id="NCKV01017352">
    <property type="protein sequence ID" value="RWS20470.1"/>
    <property type="molecule type" value="Genomic_DNA"/>
</dbReference>
<dbReference type="InterPro" id="IPR050863">
    <property type="entry name" value="CenT-Element_Derived"/>
</dbReference>
<dbReference type="VEuPathDB" id="VectorBase:LDEU011570"/>
<dbReference type="AlphaFoldDB" id="A0A443RYT1"/>
<accession>A0A443RYT1</accession>
<feature type="compositionally biased region" description="Basic and acidic residues" evidence="3">
    <location>
        <begin position="96"/>
        <end position="110"/>
    </location>
</feature>
<feature type="domain" description="HTH CENPB-type" evidence="4">
    <location>
        <begin position="142"/>
        <end position="214"/>
    </location>
</feature>
<dbReference type="SMART" id="SM00674">
    <property type="entry name" value="CENPB"/>
    <property type="match status" value="1"/>
</dbReference>
<evidence type="ECO:0000256" key="2">
    <source>
        <dbReference type="ARBA" id="ARBA00023125"/>
    </source>
</evidence>
<keyword evidence="2" id="KW-0238">DNA-binding</keyword>
<feature type="region of interest" description="Disordered" evidence="3">
    <location>
        <begin position="77"/>
        <end position="120"/>
    </location>
</feature>
<evidence type="ECO:0000256" key="3">
    <source>
        <dbReference type="SAM" id="MobiDB-lite"/>
    </source>
</evidence>
<comment type="subcellular location">
    <subcellularLocation>
        <location evidence="1">Nucleus</location>
    </subcellularLocation>
</comment>
<evidence type="ECO:0000259" key="4">
    <source>
        <dbReference type="PROSITE" id="PS51253"/>
    </source>
</evidence>
<dbReference type="OrthoDB" id="6430249at2759"/>
<dbReference type="InterPro" id="IPR009057">
    <property type="entry name" value="Homeodomain-like_sf"/>
</dbReference>
<evidence type="ECO:0000313" key="6">
    <source>
        <dbReference type="Proteomes" id="UP000288716"/>
    </source>
</evidence>